<evidence type="ECO:0000313" key="2">
    <source>
        <dbReference type="EMBL" id="MDI5970325.1"/>
    </source>
</evidence>
<evidence type="ECO:0000313" key="3">
    <source>
        <dbReference type="Proteomes" id="UP001156398"/>
    </source>
</evidence>
<evidence type="ECO:0000313" key="1">
    <source>
        <dbReference type="EMBL" id="MDI5963162.1"/>
    </source>
</evidence>
<dbReference type="Pfam" id="PF14025">
    <property type="entry name" value="DUF4241"/>
    <property type="match status" value="1"/>
</dbReference>
<comment type="caution">
    <text evidence="2">The sequence shown here is derived from an EMBL/GenBank/DDBJ whole genome shotgun (WGS) entry which is preliminary data.</text>
</comment>
<protein>
    <submittedName>
        <fullName evidence="2">DUF4241 domain-containing protein</fullName>
    </submittedName>
</protein>
<dbReference type="Proteomes" id="UP001156398">
    <property type="component" value="Unassembled WGS sequence"/>
</dbReference>
<reference evidence="2 3" key="1">
    <citation type="submission" date="2023-05" db="EMBL/GenBank/DDBJ databases">
        <title>Streptantibioticus silvisoli sp. nov., acidotolerant actinomycetes 1 from pine litter.</title>
        <authorList>
            <person name="Swiecimska M."/>
            <person name="Golinska P."/>
            <person name="Sangal V."/>
            <person name="Wachnowicz B."/>
            <person name="Goodfellow M."/>
        </authorList>
    </citation>
    <scope>NUCLEOTIDE SEQUENCE</scope>
    <source>
        <strain evidence="2">SL13</strain>
        <strain evidence="1 3">SL54</strain>
    </source>
</reference>
<accession>A0AA90H7N8</accession>
<dbReference type="EMBL" id="JAAGKO020000011">
    <property type="protein sequence ID" value="MDI5963162.1"/>
    <property type="molecule type" value="Genomic_DNA"/>
</dbReference>
<dbReference type="RefSeq" id="WP_271314322.1">
    <property type="nucleotide sequence ID" value="NZ_JAAGKO020000011.1"/>
</dbReference>
<name>A0AA90H7N8_9ACTN</name>
<dbReference type="EMBL" id="JABXJJ020000014">
    <property type="protein sequence ID" value="MDI5970325.1"/>
    <property type="molecule type" value="Genomic_DNA"/>
</dbReference>
<gene>
    <name evidence="1" type="ORF">POF43_010650</name>
    <name evidence="2" type="ORF">POF50_013390</name>
</gene>
<dbReference type="AlphaFoldDB" id="A0AA90H7N8"/>
<dbReference type="InterPro" id="IPR025335">
    <property type="entry name" value="DUF4241"/>
</dbReference>
<proteinExistence type="predicted"/>
<organism evidence="2">
    <name type="scientific">Streptantibioticus silvisoli</name>
    <dbReference type="NCBI Taxonomy" id="2705255"/>
    <lineage>
        <taxon>Bacteria</taxon>
        <taxon>Bacillati</taxon>
        <taxon>Actinomycetota</taxon>
        <taxon>Actinomycetes</taxon>
        <taxon>Kitasatosporales</taxon>
        <taxon>Streptomycetaceae</taxon>
        <taxon>Streptantibioticus</taxon>
    </lineage>
</organism>
<keyword evidence="3" id="KW-1185">Reference proteome</keyword>
<sequence length="227" mass="23761">MPMPTPDFEWIFTEGRTFTFPEDDQAGVIGLMSGGELALPTGRVAACDPLVTLGEELEGFTATVPPGRYPVSVAVVTIGDPAAAEPHQRVAAARLVIKDVPPVSWDMALQPEQELTDLTDDEFYGYGVDAGTGCFADASVDSRFAGGQGAEDSQLFDAINAAGWTARPINHTDPATGQQVVVFFSGWGDGAYPTWVGRDASGEVCCFVTDFFVVPPEAIPGAVGGGA</sequence>